<organism evidence="2 3">
    <name type="scientific">Bacillus licheniformis (strain ATCC 14580 / DSM 13 / JCM 2505 / CCUG 7422 / NBRC 12200 / NCIMB 9375 / NCTC 10341 / NRRL NRS-1264 / Gibson 46)</name>
    <dbReference type="NCBI Taxonomy" id="279010"/>
    <lineage>
        <taxon>Bacteria</taxon>
        <taxon>Bacillati</taxon>
        <taxon>Bacillota</taxon>
        <taxon>Bacilli</taxon>
        <taxon>Bacillales</taxon>
        <taxon>Bacillaceae</taxon>
        <taxon>Bacillus</taxon>
    </lineage>
</organism>
<dbReference type="STRING" id="279010.BL07007"/>
<evidence type="ECO:0000313" key="3">
    <source>
        <dbReference type="Proteomes" id="UP000000606"/>
    </source>
</evidence>
<evidence type="ECO:0000256" key="1">
    <source>
        <dbReference type="SAM" id="MobiDB-lite"/>
    </source>
</evidence>
<dbReference type="EMBL" id="CP000002">
    <property type="protein sequence ID" value="ABP97354.1"/>
    <property type="molecule type" value="Genomic_DNA"/>
</dbReference>
<feature type="compositionally biased region" description="Low complexity" evidence="1">
    <location>
        <begin position="83"/>
        <end position="93"/>
    </location>
</feature>
<keyword evidence="3" id="KW-1185">Reference proteome</keyword>
<dbReference type="Proteomes" id="UP000000606">
    <property type="component" value="Chromosome"/>
</dbReference>
<dbReference type="KEGG" id="bli:BL07007"/>
<dbReference type="AlphaFoldDB" id="A4VF84"/>
<name>A4VF84_BACLD</name>
<accession>A4VF84</accession>
<reference evidence="2 3" key="1">
    <citation type="journal article" date="2004" name="Genome Biol.">
        <title>Complete genome sequence of the industrial bacterium Bacillus licheniformis and comparisons with closely related Bacillus species.</title>
        <authorList>
            <person name="Rey M.W."/>
            <person name="Ramaiya P."/>
            <person name="Nelson B.A."/>
            <person name="Brody-Karpin S.D."/>
            <person name="Zaretsky E.J."/>
            <person name="Tang M."/>
            <person name="Lopez de Leon A."/>
            <person name="Xiang H."/>
            <person name="Gusti V."/>
            <person name="Clausen I.G."/>
            <person name="Olsen P.B."/>
            <person name="Rasmussen M.D."/>
            <person name="Andersen J.T."/>
            <person name="Jorgensen P.L."/>
            <person name="Larsen T.S."/>
            <person name="Sorokin A."/>
            <person name="Bolotin A."/>
            <person name="Lapidus A."/>
            <person name="Galleron N."/>
            <person name="Ehrlich S.D."/>
            <person name="Berka R.M."/>
        </authorList>
    </citation>
    <scope>NUCLEOTIDE SEQUENCE [LARGE SCALE GENOMIC DNA]</scope>
    <source>
        <strain evidence="3">ATCC 14580 / DSM 13 / JCM 2505 / CCUG 7422 / NBRC 12200 / NCIMB 9375 / NCTC 10341 / NRRL NRS-1264 / Gibson 46</strain>
    </source>
</reference>
<proteinExistence type="predicted"/>
<evidence type="ECO:0000313" key="2">
    <source>
        <dbReference type="EMBL" id="ABP97354.1"/>
    </source>
</evidence>
<gene>
    <name evidence="2" type="ordered locus">BL07007</name>
</gene>
<feature type="region of interest" description="Disordered" evidence="1">
    <location>
        <begin position="67"/>
        <end position="93"/>
    </location>
</feature>
<sequence length="93" mass="10487">MLKKHFRSGASKAGANTMIHQVKAACLSPEEHFLKTVKERRLLEEINRLDENLQEIVSLRIYENRHAHRQNRKRCHGGGSQGEGQASARNGGV</sequence>
<protein>
    <submittedName>
        <fullName evidence="2">Uncharacterized protein</fullName>
    </submittedName>
</protein>
<dbReference type="HOGENOM" id="CLU_2393713_0_0_9"/>
<feature type="compositionally biased region" description="Basic residues" evidence="1">
    <location>
        <begin position="67"/>
        <end position="76"/>
    </location>
</feature>